<organism evidence="2 3">
    <name type="scientific">Mycobacterium kubicae</name>
    <dbReference type="NCBI Taxonomy" id="120959"/>
    <lineage>
        <taxon>Bacteria</taxon>
        <taxon>Bacillati</taxon>
        <taxon>Actinomycetota</taxon>
        <taxon>Actinomycetes</taxon>
        <taxon>Mycobacteriales</taxon>
        <taxon>Mycobacteriaceae</taxon>
        <taxon>Mycobacterium</taxon>
        <taxon>Mycobacterium simiae complex</taxon>
    </lineage>
</organism>
<reference evidence="2 3" key="1">
    <citation type="journal article" date="2019" name="Emerg. Microbes Infect.">
        <title>Comprehensive subspecies identification of 175 nontuberculous mycobacteria species based on 7547 genomic profiles.</title>
        <authorList>
            <person name="Matsumoto Y."/>
            <person name="Kinjo T."/>
            <person name="Motooka D."/>
            <person name="Nabeya D."/>
            <person name="Jung N."/>
            <person name="Uechi K."/>
            <person name="Horii T."/>
            <person name="Iida T."/>
            <person name="Fujita J."/>
            <person name="Nakamura S."/>
        </authorList>
    </citation>
    <scope>NUCLEOTIDE SEQUENCE [LARGE SCALE GENOMIC DNA]</scope>
    <source>
        <strain evidence="2 3">JCM 13573</strain>
    </source>
</reference>
<dbReference type="InterPro" id="IPR029069">
    <property type="entry name" value="HotDog_dom_sf"/>
</dbReference>
<feature type="region of interest" description="Disordered" evidence="1">
    <location>
        <begin position="108"/>
        <end position="164"/>
    </location>
</feature>
<dbReference type="SUPFAM" id="SSF54637">
    <property type="entry name" value="Thioesterase/thiol ester dehydrase-isomerase"/>
    <property type="match status" value="1"/>
</dbReference>
<feature type="compositionally biased region" description="Basic residues" evidence="1">
    <location>
        <begin position="146"/>
        <end position="157"/>
    </location>
</feature>
<protein>
    <submittedName>
        <fullName evidence="2">Uncharacterized protein</fullName>
    </submittedName>
</protein>
<name>A0ABQ1BJ70_9MYCO</name>
<evidence type="ECO:0000313" key="3">
    <source>
        <dbReference type="Proteomes" id="UP000465306"/>
    </source>
</evidence>
<evidence type="ECO:0000256" key="1">
    <source>
        <dbReference type="SAM" id="MobiDB-lite"/>
    </source>
</evidence>
<keyword evidence="3" id="KW-1185">Reference proteome</keyword>
<sequence length="164" mass="18167">MDVSGYLGLFGEPGRALTDEQWIKHANHYLTPNLFALNAEYLTGSRSEQWLRMSYRPGPGAFNFAQLSGGSIAEMLDQTATHCGSLVTGHPCPTLSITVNILRGGTTKACGHGAGPETDQDERRAGRRSRRRRRAPNRHDEPGFSVRHRSHQARLIHSHPAESR</sequence>
<gene>
    <name evidence="2" type="ORF">MKUB_11910</name>
</gene>
<comment type="caution">
    <text evidence="2">The sequence shown here is derived from an EMBL/GenBank/DDBJ whole genome shotgun (WGS) entry which is preliminary data.</text>
</comment>
<evidence type="ECO:0000313" key="2">
    <source>
        <dbReference type="EMBL" id="GFG63701.1"/>
    </source>
</evidence>
<dbReference type="Proteomes" id="UP000465306">
    <property type="component" value="Unassembled WGS sequence"/>
</dbReference>
<feature type="compositionally biased region" description="Basic residues" evidence="1">
    <location>
        <begin position="125"/>
        <end position="136"/>
    </location>
</feature>
<dbReference type="EMBL" id="BLKU01000002">
    <property type="protein sequence ID" value="GFG63701.1"/>
    <property type="molecule type" value="Genomic_DNA"/>
</dbReference>
<proteinExistence type="predicted"/>
<accession>A0ABQ1BJ70</accession>